<comment type="caution">
    <text evidence="2">The sequence shown here is derived from an EMBL/GenBank/DDBJ whole genome shotgun (WGS) entry which is preliminary data.</text>
</comment>
<feature type="signal peptide" evidence="1">
    <location>
        <begin position="1"/>
        <end position="22"/>
    </location>
</feature>
<proteinExistence type="predicted"/>
<protein>
    <submittedName>
        <fullName evidence="2">Uncharacterized protein</fullName>
    </submittedName>
</protein>
<dbReference type="SUPFAM" id="SSF49503">
    <property type="entry name" value="Cupredoxins"/>
    <property type="match status" value="2"/>
</dbReference>
<evidence type="ECO:0000313" key="2">
    <source>
        <dbReference type="EMBL" id="KAJ7330861.1"/>
    </source>
</evidence>
<dbReference type="Gene3D" id="2.60.40.420">
    <property type="entry name" value="Cupredoxins - blue copper proteins"/>
    <property type="match status" value="2"/>
</dbReference>
<evidence type="ECO:0000256" key="1">
    <source>
        <dbReference type="SAM" id="SignalP"/>
    </source>
</evidence>
<reference evidence="2" key="1">
    <citation type="submission" date="2023-03" db="EMBL/GenBank/DDBJ databases">
        <title>Massive genome expansion in bonnet fungi (Mycena s.s.) driven by repeated elements and novel gene families across ecological guilds.</title>
        <authorList>
            <consortium name="Lawrence Berkeley National Laboratory"/>
            <person name="Harder C.B."/>
            <person name="Miyauchi S."/>
            <person name="Viragh M."/>
            <person name="Kuo A."/>
            <person name="Thoen E."/>
            <person name="Andreopoulos B."/>
            <person name="Lu D."/>
            <person name="Skrede I."/>
            <person name="Drula E."/>
            <person name="Henrissat B."/>
            <person name="Morin E."/>
            <person name="Kohler A."/>
            <person name="Barry K."/>
            <person name="LaButti K."/>
            <person name="Morin E."/>
            <person name="Salamov A."/>
            <person name="Lipzen A."/>
            <person name="Mereny Z."/>
            <person name="Hegedus B."/>
            <person name="Baldrian P."/>
            <person name="Stursova M."/>
            <person name="Weitz H."/>
            <person name="Taylor A."/>
            <person name="Grigoriev I.V."/>
            <person name="Nagy L.G."/>
            <person name="Martin F."/>
            <person name="Kauserud H."/>
        </authorList>
    </citation>
    <scope>NUCLEOTIDE SEQUENCE</scope>
    <source>
        <strain evidence="2">CBHHK002</strain>
    </source>
</reference>
<organism evidence="2 3">
    <name type="scientific">Mycena albidolilacea</name>
    <dbReference type="NCBI Taxonomy" id="1033008"/>
    <lineage>
        <taxon>Eukaryota</taxon>
        <taxon>Fungi</taxon>
        <taxon>Dikarya</taxon>
        <taxon>Basidiomycota</taxon>
        <taxon>Agaricomycotina</taxon>
        <taxon>Agaricomycetes</taxon>
        <taxon>Agaricomycetidae</taxon>
        <taxon>Agaricales</taxon>
        <taxon>Marasmiineae</taxon>
        <taxon>Mycenaceae</taxon>
        <taxon>Mycena</taxon>
    </lineage>
</organism>
<dbReference type="PANTHER" id="PTHR34883">
    <property type="entry name" value="SERINE-RICH PROTEIN, PUTATIVE-RELATED-RELATED"/>
    <property type="match status" value="1"/>
</dbReference>
<keyword evidence="1" id="KW-0732">Signal</keyword>
<dbReference type="InterPro" id="IPR008972">
    <property type="entry name" value="Cupredoxin"/>
</dbReference>
<accession>A0AAD6ZPL8</accession>
<name>A0AAD6ZPL8_9AGAR</name>
<feature type="chain" id="PRO_5041923243" evidence="1">
    <location>
        <begin position="23"/>
        <end position="331"/>
    </location>
</feature>
<gene>
    <name evidence="2" type="ORF">DFH08DRAFT_785989</name>
</gene>
<dbReference type="PANTHER" id="PTHR34883:SF15">
    <property type="entry name" value="EXTRACELLULAR SERINE-RICH PROTEIN"/>
    <property type="match status" value="1"/>
</dbReference>
<dbReference type="Proteomes" id="UP001218218">
    <property type="component" value="Unassembled WGS sequence"/>
</dbReference>
<dbReference type="AlphaFoldDB" id="A0AAD6ZPL8"/>
<sequence length="331" mass="33621">MFAFTHLSLAAAVLAPVLSAQAAKIIVQVGPEGQQIFSPSNITANVGDVVSFAFLTKNHSVTQSSFASPCEPLAGGVDSGFQSVAADATDIPEFSIAINNASKPLFFFSAQTVPTNECQRGMVFSINQAPNSAKSFAAFQAAAVASATATGTASATPSAAAKSSGSEILVQVGASNSDIFSPSNISANIGDIVTFQFVSKNHSVTQTTFAKPCSALLAGGVDSGFQPVPVNAAAFPTFSFAVNNASTPLFFTSKQAGYCNKGMVFSINQDPNSAKSFADFQANAEADVPLSKTGAAAASATITSPASNILVLVGANNSVGFAESPQQMAND</sequence>
<keyword evidence="3" id="KW-1185">Reference proteome</keyword>
<dbReference type="CDD" id="cd00920">
    <property type="entry name" value="Cupredoxin"/>
    <property type="match status" value="1"/>
</dbReference>
<dbReference type="EMBL" id="JARIHO010000036">
    <property type="protein sequence ID" value="KAJ7330861.1"/>
    <property type="molecule type" value="Genomic_DNA"/>
</dbReference>
<dbReference type="InterPro" id="IPR052953">
    <property type="entry name" value="Ser-rich/MCO-related"/>
</dbReference>
<evidence type="ECO:0000313" key="3">
    <source>
        <dbReference type="Proteomes" id="UP001218218"/>
    </source>
</evidence>